<feature type="compositionally biased region" description="Polar residues" evidence="1">
    <location>
        <begin position="56"/>
        <end position="67"/>
    </location>
</feature>
<protein>
    <submittedName>
        <fullName evidence="2">Uncharacterized protein</fullName>
    </submittedName>
</protein>
<name>W9QW09_9ROSA</name>
<gene>
    <name evidence="2" type="ORF">L484_016610</name>
</gene>
<organism evidence="2 3">
    <name type="scientific">Morus notabilis</name>
    <dbReference type="NCBI Taxonomy" id="981085"/>
    <lineage>
        <taxon>Eukaryota</taxon>
        <taxon>Viridiplantae</taxon>
        <taxon>Streptophyta</taxon>
        <taxon>Embryophyta</taxon>
        <taxon>Tracheophyta</taxon>
        <taxon>Spermatophyta</taxon>
        <taxon>Magnoliopsida</taxon>
        <taxon>eudicotyledons</taxon>
        <taxon>Gunneridae</taxon>
        <taxon>Pentapetalae</taxon>
        <taxon>rosids</taxon>
        <taxon>fabids</taxon>
        <taxon>Rosales</taxon>
        <taxon>Moraceae</taxon>
        <taxon>Moreae</taxon>
        <taxon>Morus</taxon>
    </lineage>
</organism>
<accession>W9QW09</accession>
<dbReference type="AlphaFoldDB" id="W9QW09"/>
<proteinExistence type="predicted"/>
<sequence length="67" mass="7715">MCFNLGYKFKKQKHVSKRDNREAGEGLLVEEIERYKEKQQVIMVKSIDDQAEDSSPLISSNHSKSAD</sequence>
<dbReference type="Proteomes" id="UP000030645">
    <property type="component" value="Unassembled WGS sequence"/>
</dbReference>
<evidence type="ECO:0000256" key="1">
    <source>
        <dbReference type="SAM" id="MobiDB-lite"/>
    </source>
</evidence>
<evidence type="ECO:0000313" key="3">
    <source>
        <dbReference type="Proteomes" id="UP000030645"/>
    </source>
</evidence>
<feature type="region of interest" description="Disordered" evidence="1">
    <location>
        <begin position="46"/>
        <end position="67"/>
    </location>
</feature>
<dbReference type="EMBL" id="KE343734">
    <property type="protein sequence ID" value="EXB39766.1"/>
    <property type="molecule type" value="Genomic_DNA"/>
</dbReference>
<keyword evidence="3" id="KW-1185">Reference proteome</keyword>
<reference evidence="3" key="1">
    <citation type="submission" date="2013-01" db="EMBL/GenBank/DDBJ databases">
        <title>Draft Genome Sequence of a Mulberry Tree, Morus notabilis C.K. Schneid.</title>
        <authorList>
            <person name="He N."/>
            <person name="Zhao S."/>
        </authorList>
    </citation>
    <scope>NUCLEOTIDE SEQUENCE</scope>
</reference>
<evidence type="ECO:0000313" key="2">
    <source>
        <dbReference type="EMBL" id="EXB39766.1"/>
    </source>
</evidence>